<dbReference type="AlphaFoldDB" id="A0A165ZPX3"/>
<reference evidence="1" key="2">
    <citation type="submission" date="2022-03" db="EMBL/GenBank/DDBJ databases">
        <title>Draft title - Genomic analysis of global carrot germplasm unveils the trajectory of domestication and the origin of high carotenoid orange carrot.</title>
        <authorList>
            <person name="Iorizzo M."/>
            <person name="Ellison S."/>
            <person name="Senalik D."/>
            <person name="Macko-Podgorni A."/>
            <person name="Grzebelus D."/>
            <person name="Bostan H."/>
            <person name="Rolling W."/>
            <person name="Curaba J."/>
            <person name="Simon P."/>
        </authorList>
    </citation>
    <scope>NUCLEOTIDE SEQUENCE</scope>
    <source>
        <tissue evidence="1">Leaf</tissue>
    </source>
</reference>
<protein>
    <submittedName>
        <fullName evidence="1">Uncharacterized protein</fullName>
    </submittedName>
</protein>
<evidence type="ECO:0000313" key="1">
    <source>
        <dbReference type="EMBL" id="WOG90981.1"/>
    </source>
</evidence>
<evidence type="ECO:0000313" key="2">
    <source>
        <dbReference type="Proteomes" id="UP000077755"/>
    </source>
</evidence>
<reference evidence="1" key="1">
    <citation type="journal article" date="2016" name="Nat. Genet.">
        <title>A high-quality carrot genome assembly provides new insights into carotenoid accumulation and asterid genome evolution.</title>
        <authorList>
            <person name="Iorizzo M."/>
            <person name="Ellison S."/>
            <person name="Senalik D."/>
            <person name="Zeng P."/>
            <person name="Satapoomin P."/>
            <person name="Huang J."/>
            <person name="Bowman M."/>
            <person name="Iovene M."/>
            <person name="Sanseverino W."/>
            <person name="Cavagnaro P."/>
            <person name="Yildiz M."/>
            <person name="Macko-Podgorni A."/>
            <person name="Moranska E."/>
            <person name="Grzebelus E."/>
            <person name="Grzebelus D."/>
            <person name="Ashrafi H."/>
            <person name="Zheng Z."/>
            <person name="Cheng S."/>
            <person name="Spooner D."/>
            <person name="Van Deynze A."/>
            <person name="Simon P."/>
        </authorList>
    </citation>
    <scope>NUCLEOTIDE SEQUENCE</scope>
    <source>
        <tissue evidence="1">Leaf</tissue>
    </source>
</reference>
<dbReference type="Proteomes" id="UP000077755">
    <property type="component" value="Chromosome 3"/>
</dbReference>
<dbReference type="Gramene" id="KZN00286">
    <property type="protein sequence ID" value="KZN00286"/>
    <property type="gene ID" value="DCAR_009040"/>
</dbReference>
<keyword evidence="2" id="KW-1185">Reference proteome</keyword>
<gene>
    <name evidence="1" type="ORF">DCAR_0310229</name>
</gene>
<dbReference type="OMA" id="IYKALMV"/>
<sequence>MAQLSSFIYKALMVALLASVAVSGQQMMPPSPAPSPTADSAGFSLPASIVFVATSLIFSLVALIRI</sequence>
<dbReference type="EMBL" id="CP093345">
    <property type="protein sequence ID" value="WOG90981.1"/>
    <property type="molecule type" value="Genomic_DNA"/>
</dbReference>
<organism evidence="1 2">
    <name type="scientific">Daucus carota subsp. sativus</name>
    <name type="common">Carrot</name>
    <dbReference type="NCBI Taxonomy" id="79200"/>
    <lineage>
        <taxon>Eukaryota</taxon>
        <taxon>Viridiplantae</taxon>
        <taxon>Streptophyta</taxon>
        <taxon>Embryophyta</taxon>
        <taxon>Tracheophyta</taxon>
        <taxon>Spermatophyta</taxon>
        <taxon>Magnoliopsida</taxon>
        <taxon>eudicotyledons</taxon>
        <taxon>Gunneridae</taxon>
        <taxon>Pentapetalae</taxon>
        <taxon>asterids</taxon>
        <taxon>campanulids</taxon>
        <taxon>Apiales</taxon>
        <taxon>Apiaceae</taxon>
        <taxon>Apioideae</taxon>
        <taxon>Scandiceae</taxon>
        <taxon>Daucinae</taxon>
        <taxon>Daucus</taxon>
        <taxon>Daucus sect. Daucus</taxon>
    </lineage>
</organism>
<name>A0A165ZPX3_DAUCS</name>
<proteinExistence type="predicted"/>
<accession>A0A165ZPX3</accession>